<feature type="compositionally biased region" description="Low complexity" evidence="1">
    <location>
        <begin position="421"/>
        <end position="430"/>
    </location>
</feature>
<dbReference type="EMBL" id="RSCD01000007">
    <property type="protein sequence ID" value="RSH91712.1"/>
    <property type="molecule type" value="Genomic_DNA"/>
</dbReference>
<feature type="compositionally biased region" description="Polar residues" evidence="1">
    <location>
        <begin position="43"/>
        <end position="57"/>
    </location>
</feature>
<feature type="compositionally biased region" description="Acidic residues" evidence="1">
    <location>
        <begin position="607"/>
        <end position="617"/>
    </location>
</feature>
<proteinExistence type="predicted"/>
<evidence type="ECO:0000256" key="1">
    <source>
        <dbReference type="SAM" id="MobiDB-lite"/>
    </source>
</evidence>
<evidence type="ECO:0000313" key="3">
    <source>
        <dbReference type="Proteomes" id="UP000279259"/>
    </source>
</evidence>
<reference evidence="2 3" key="1">
    <citation type="submission" date="2018-11" db="EMBL/GenBank/DDBJ databases">
        <title>Genome sequence of Saitozyma podzolica DSM 27192.</title>
        <authorList>
            <person name="Aliyu H."/>
            <person name="Gorte O."/>
            <person name="Ochsenreither K."/>
        </authorList>
    </citation>
    <scope>NUCLEOTIDE SEQUENCE [LARGE SCALE GENOMIC DNA]</scope>
    <source>
        <strain evidence="2 3">DSM 27192</strain>
    </source>
</reference>
<evidence type="ECO:0000313" key="2">
    <source>
        <dbReference type="EMBL" id="RSH91712.1"/>
    </source>
</evidence>
<feature type="compositionally biased region" description="Basic and acidic residues" evidence="1">
    <location>
        <begin position="431"/>
        <end position="450"/>
    </location>
</feature>
<feature type="region of interest" description="Disordered" evidence="1">
    <location>
        <begin position="1"/>
        <end position="29"/>
    </location>
</feature>
<feature type="region of interest" description="Disordered" evidence="1">
    <location>
        <begin position="107"/>
        <end position="127"/>
    </location>
</feature>
<accession>A0A427YKS8</accession>
<feature type="compositionally biased region" description="Acidic residues" evidence="1">
    <location>
        <begin position="479"/>
        <end position="489"/>
    </location>
</feature>
<feature type="compositionally biased region" description="Polar residues" evidence="1">
    <location>
        <begin position="510"/>
        <end position="525"/>
    </location>
</feature>
<feature type="region of interest" description="Disordered" evidence="1">
    <location>
        <begin position="41"/>
        <end position="64"/>
    </location>
</feature>
<feature type="compositionally biased region" description="Polar residues" evidence="1">
    <location>
        <begin position="619"/>
        <end position="643"/>
    </location>
</feature>
<feature type="region of interest" description="Disordered" evidence="1">
    <location>
        <begin position="373"/>
        <end position="669"/>
    </location>
</feature>
<feature type="compositionally biased region" description="Basic and acidic residues" evidence="1">
    <location>
        <begin position="569"/>
        <end position="578"/>
    </location>
</feature>
<comment type="caution">
    <text evidence="2">The sequence shown here is derived from an EMBL/GenBank/DDBJ whole genome shotgun (WGS) entry which is preliminary data.</text>
</comment>
<feature type="compositionally biased region" description="Polar residues" evidence="1">
    <location>
        <begin position="1"/>
        <end position="11"/>
    </location>
</feature>
<keyword evidence="3" id="KW-1185">Reference proteome</keyword>
<dbReference type="Proteomes" id="UP000279259">
    <property type="component" value="Unassembled WGS sequence"/>
</dbReference>
<gene>
    <name evidence="2" type="ORF">EHS25_009081</name>
</gene>
<name>A0A427YKS8_9TREE</name>
<dbReference type="AlphaFoldDB" id="A0A427YKS8"/>
<feature type="compositionally biased region" description="Acidic residues" evidence="1">
    <location>
        <begin position="559"/>
        <end position="568"/>
    </location>
</feature>
<protein>
    <submittedName>
        <fullName evidence="2">Uncharacterized protein</fullName>
    </submittedName>
</protein>
<sequence>MPRNSTNTSSSHDFHPAAHDFGNPPTAARTNQRFFWMPPATSLADQSSNDTQSTTLGDTIDRTRPAGLDRRDAVASQTVFQMPYADMDGDEDVSALSLASGAIKTLNGDDAEHAQPTSALSRARSKRNGNVLQKNAVIGACDDSENAGMLQDIIRKRNHAWGKLGAESNTMLAKVNLRILKRGDARTSHPVSAEEAHEMVKERLFGRTTKSTQSRGEWYGAYSPSKRSEEIVIPMFTQRSENRIICGLGFTAYLDNASREQLSNKPTTGPVNAKYNKFFHLWRLTSQSPSNRGTIKAMRNRLVVALTRDPMLLDKERGESAELLTSLRVKLRDGTYGLEPNDDWIDKSIRPKATTWLSNSDFKTWRLIGTYESPPGPVGTSAASDDNAPDDEGGSAASEMEIDPPVPVPKRHKNSSRGTRRSGTGASSSASRDKNTDRDRGKSNGNDKRNGKAIAPASKAGKLPTIPSRTSDFESGSEYMEEEASDAETDLGQVEAPRRGTRAAVRPDVKSSSSEGPATSNNSGGPSAGLHEQPHGHIMARDRIIDLTEVEDVSSSYDSSEEEDDEMGVLEKEDHGMADSEADVPMQDIVDQKDDLEEPNPRAADSEGSDEDTDEVDSQFKSGLTALTRSNTLQNSGLSTRRQSAIDGQMDEDDCADPESGIVRAGPSNALVAGSWREMQERQMSQIEQRRAWSSNGLTQIWDIENDFRWKEPPYNSNKSTGATRDVAYDMAADPK</sequence>
<organism evidence="2 3">
    <name type="scientific">Saitozyma podzolica</name>
    <dbReference type="NCBI Taxonomy" id="1890683"/>
    <lineage>
        <taxon>Eukaryota</taxon>
        <taxon>Fungi</taxon>
        <taxon>Dikarya</taxon>
        <taxon>Basidiomycota</taxon>
        <taxon>Agaricomycotina</taxon>
        <taxon>Tremellomycetes</taxon>
        <taxon>Tremellales</taxon>
        <taxon>Trimorphomycetaceae</taxon>
        <taxon>Saitozyma</taxon>
    </lineage>
</organism>
<feature type="compositionally biased region" description="Basic and acidic residues" evidence="1">
    <location>
        <begin position="532"/>
        <end position="546"/>
    </location>
</feature>
<feature type="compositionally biased region" description="Basic residues" evidence="1">
    <location>
        <begin position="409"/>
        <end position="420"/>
    </location>
</feature>